<dbReference type="GO" id="GO:0005506">
    <property type="term" value="F:iron ion binding"/>
    <property type="evidence" value="ECO:0007669"/>
    <property type="project" value="InterPro"/>
</dbReference>
<evidence type="ECO:0000256" key="4">
    <source>
        <dbReference type="ARBA" id="ARBA00022723"/>
    </source>
</evidence>
<dbReference type="Pfam" id="PF00067">
    <property type="entry name" value="p450"/>
    <property type="match status" value="1"/>
</dbReference>
<evidence type="ECO:0000256" key="5">
    <source>
        <dbReference type="ARBA" id="ARBA00023002"/>
    </source>
</evidence>
<evidence type="ECO:0000256" key="10">
    <source>
        <dbReference type="ARBA" id="ARBA00052057"/>
    </source>
</evidence>
<evidence type="ECO:0000256" key="3">
    <source>
        <dbReference type="ARBA" id="ARBA00022617"/>
    </source>
</evidence>
<dbReference type="PANTHER" id="PTHR47947:SF3">
    <property type="entry name" value="CYTOCHROME P450 81D1-LIKE"/>
    <property type="match status" value="1"/>
</dbReference>
<evidence type="ECO:0000256" key="12">
    <source>
        <dbReference type="ARBA" id="ARBA00066876"/>
    </source>
</evidence>
<feature type="binding site" description="axial binding residue" evidence="13">
    <location>
        <position position="446"/>
    </location>
    <ligand>
        <name>heme</name>
        <dbReference type="ChEBI" id="CHEBI:30413"/>
    </ligand>
    <ligandPart>
        <name>Fe</name>
        <dbReference type="ChEBI" id="CHEBI:18248"/>
    </ligandPart>
</feature>
<evidence type="ECO:0000256" key="1">
    <source>
        <dbReference type="ARBA" id="ARBA00004167"/>
    </source>
</evidence>
<dbReference type="InterPro" id="IPR001128">
    <property type="entry name" value="Cyt_P450"/>
</dbReference>
<reference evidence="17" key="1">
    <citation type="journal article" date="2014" name="PLoS ONE">
        <title>Computational identification and systematic classification of novel Cytochrome P450 genes in Salvia miltiorrhiza.</title>
        <authorList>
            <person name="Chen H."/>
            <person name="Wu B."/>
            <person name="Nelson D.R."/>
            <person name="Wu K."/>
            <person name="Liu C."/>
        </authorList>
    </citation>
    <scope>NUCLEOTIDE SEQUENCE</scope>
</reference>
<protein>
    <recommendedName>
        <fullName evidence="12">(+)-piperitol/(+)-sesamin synthase</fullName>
        <ecNumber evidence="12">1.14.19.74</ecNumber>
    </recommendedName>
</protein>
<evidence type="ECO:0000256" key="8">
    <source>
        <dbReference type="ARBA" id="ARBA00023136"/>
    </source>
</evidence>
<feature type="coiled-coil region" evidence="15">
    <location>
        <begin position="240"/>
        <end position="267"/>
    </location>
</feature>
<evidence type="ECO:0000313" key="17">
    <source>
        <dbReference type="EMBL" id="AJD25193.1"/>
    </source>
</evidence>
<dbReference type="AlphaFoldDB" id="A0A0B4VSX4"/>
<dbReference type="PRINTS" id="PR00463">
    <property type="entry name" value="EP450I"/>
</dbReference>
<comment type="cofactor">
    <cofactor evidence="13">
        <name>heme</name>
        <dbReference type="ChEBI" id="CHEBI:30413"/>
    </cofactor>
</comment>
<dbReference type="EC" id="1.14.19.74" evidence="12"/>
<comment type="subcellular location">
    <subcellularLocation>
        <location evidence="1">Membrane</location>
        <topology evidence="1">Single-pass membrane protein</topology>
    </subcellularLocation>
</comment>
<keyword evidence="7 14" id="KW-0503">Monooxygenase</keyword>
<dbReference type="FunFam" id="1.10.630.10:FF:000023">
    <property type="entry name" value="Cytochrome P450 family protein"/>
    <property type="match status" value="1"/>
</dbReference>
<feature type="transmembrane region" description="Helical" evidence="16">
    <location>
        <begin position="6"/>
        <end position="22"/>
    </location>
</feature>
<keyword evidence="3 13" id="KW-0349">Heme</keyword>
<dbReference type="GO" id="GO:0020037">
    <property type="term" value="F:heme binding"/>
    <property type="evidence" value="ECO:0007669"/>
    <property type="project" value="InterPro"/>
</dbReference>
<evidence type="ECO:0000256" key="6">
    <source>
        <dbReference type="ARBA" id="ARBA00023004"/>
    </source>
</evidence>
<evidence type="ECO:0000256" key="11">
    <source>
        <dbReference type="ARBA" id="ARBA00056759"/>
    </source>
</evidence>
<accession>A0A0B4VSX4</accession>
<comment type="function">
    <text evidence="11">Involved in the biosynthesis of (+)-sesamin, a furofuran class lignan. Functions in a dual catalytic mode. Catalyzes the synthesis of (+)-sesamin from (+)- pinoresinol by formation of two successive methylenedioxy bridges on (+)-pinoresinol and (+)-piperitol, respectively.</text>
</comment>
<name>A0A0B4VSX4_SALMI</name>
<comment type="catalytic activity">
    <reaction evidence="9">
        <text>(+)-pinoresinol + reduced [NADPH--hemoprotein reductase] + O2 = (+)-piperitol + oxidized [NADPH--hemoprotein reductase] + 2 H2O + H(+)</text>
        <dbReference type="Rhea" id="RHEA:56776"/>
        <dbReference type="Rhea" id="RHEA-COMP:11964"/>
        <dbReference type="Rhea" id="RHEA-COMP:11965"/>
        <dbReference type="ChEBI" id="CHEBI:40"/>
        <dbReference type="ChEBI" id="CHEBI:15377"/>
        <dbReference type="ChEBI" id="CHEBI:15378"/>
        <dbReference type="ChEBI" id="CHEBI:15379"/>
        <dbReference type="ChEBI" id="CHEBI:57618"/>
        <dbReference type="ChEBI" id="CHEBI:58210"/>
        <dbReference type="ChEBI" id="CHEBI:141003"/>
        <dbReference type="EC" id="1.14.19.74"/>
    </reaction>
    <physiologicalReaction direction="left-to-right" evidence="9">
        <dbReference type="Rhea" id="RHEA:56777"/>
    </physiologicalReaction>
</comment>
<dbReference type="InterPro" id="IPR036396">
    <property type="entry name" value="Cyt_P450_sf"/>
</dbReference>
<keyword evidence="8 16" id="KW-0472">Membrane</keyword>
<evidence type="ECO:0000256" key="16">
    <source>
        <dbReference type="SAM" id="Phobius"/>
    </source>
</evidence>
<sequence length="510" mass="58104">MEFSVSHFLFISWLLFVLYLLFRPFLLTKTLNYPPSPPLSLPILGHLYLFKKPLHQTLAKISQKYGPILLLQFGSRPVLVVSSPAATEECFTKNDVVFANRPRLLAGKHLGYGYTSLVWASYGDHWRNLRRIATVEMLSAHRVQTFAGVRRDDVRRLVRRLLSGGRESEDGYRVVEMKSAFFEMTLNVMMMMIGGKRYYDDVPGNSDERLRFKEIVTETFQVSGATNIGDFVPILRWFGMDKIESKLKALQEKRDNFMQDLIEEHRNINSEKQRTTTLIDVLLSLQENDPQNYKDEIIRGMMQVMLSAGTDTSSSTMEWAMSLLLNNPDALIKARAEIDRQVGHSRLVDDSDLPHLPYLQCVIKETFRVCPVGPMLVPHESSAACTVGGYQVPRGTMLLVNTWAIQRDPKVWDHPMEFKPERFIGIEEKKEGSFALMPFGYGRRGCPGENMALRVIGLALASLIQCFEWARLDKEMVDMAGSPGLTMPKTQPLVARCRPRLAVAELLKHI</sequence>
<dbReference type="InterPro" id="IPR050651">
    <property type="entry name" value="Plant_Cytochrome_P450_Monoox"/>
</dbReference>
<comment type="catalytic activity">
    <reaction evidence="10">
        <text>(+)-piperitol + reduced [NADPH--hemoprotein reductase] + O2 = (+)-sesamin + oxidized [NADPH--hemoprotein reductase] + 2 H2O + H(+)</text>
        <dbReference type="Rhea" id="RHEA:56780"/>
        <dbReference type="Rhea" id="RHEA-COMP:11964"/>
        <dbReference type="Rhea" id="RHEA-COMP:11965"/>
        <dbReference type="ChEBI" id="CHEBI:15377"/>
        <dbReference type="ChEBI" id="CHEBI:15378"/>
        <dbReference type="ChEBI" id="CHEBI:15379"/>
        <dbReference type="ChEBI" id="CHEBI:57618"/>
        <dbReference type="ChEBI" id="CHEBI:58210"/>
        <dbReference type="ChEBI" id="CHEBI:66470"/>
        <dbReference type="ChEBI" id="CHEBI:141003"/>
        <dbReference type="EC" id="1.14.19.74"/>
    </reaction>
    <physiologicalReaction direction="left-to-right" evidence="10">
        <dbReference type="Rhea" id="RHEA:56781"/>
    </physiologicalReaction>
</comment>
<dbReference type="InterPro" id="IPR002401">
    <property type="entry name" value="Cyt_P450_E_grp-I"/>
</dbReference>
<keyword evidence="16" id="KW-1133">Transmembrane helix</keyword>
<evidence type="ECO:0000256" key="13">
    <source>
        <dbReference type="PIRSR" id="PIRSR602401-1"/>
    </source>
</evidence>
<keyword evidence="16" id="KW-0812">Transmembrane</keyword>
<dbReference type="PANTHER" id="PTHR47947">
    <property type="entry name" value="CYTOCHROME P450 82C3-RELATED"/>
    <property type="match status" value="1"/>
</dbReference>
<proteinExistence type="evidence at transcript level"/>
<keyword evidence="4 13" id="KW-0479">Metal-binding</keyword>
<organism evidence="17">
    <name type="scientific">Salvia miltiorrhiza</name>
    <name type="common">Chinese sage</name>
    <dbReference type="NCBI Taxonomy" id="226208"/>
    <lineage>
        <taxon>Eukaryota</taxon>
        <taxon>Viridiplantae</taxon>
        <taxon>Streptophyta</taxon>
        <taxon>Embryophyta</taxon>
        <taxon>Tracheophyta</taxon>
        <taxon>Spermatophyta</taxon>
        <taxon>Magnoliopsida</taxon>
        <taxon>eudicotyledons</taxon>
        <taxon>Gunneridae</taxon>
        <taxon>Pentapetalae</taxon>
        <taxon>asterids</taxon>
        <taxon>lamiids</taxon>
        <taxon>Lamiales</taxon>
        <taxon>Lamiaceae</taxon>
        <taxon>Nepetoideae</taxon>
        <taxon>Mentheae</taxon>
        <taxon>Salviinae</taxon>
        <taxon>Salvia</taxon>
        <taxon>Salvia incertae sedis</taxon>
    </lineage>
</organism>
<dbReference type="PROSITE" id="PS00086">
    <property type="entry name" value="CYTOCHROME_P450"/>
    <property type="match status" value="1"/>
</dbReference>
<keyword evidence="6 13" id="KW-0408">Iron</keyword>
<dbReference type="InterPro" id="IPR017972">
    <property type="entry name" value="Cyt_P450_CS"/>
</dbReference>
<dbReference type="EMBL" id="KP337699">
    <property type="protein sequence ID" value="AJD25193.1"/>
    <property type="molecule type" value="mRNA"/>
</dbReference>
<dbReference type="GO" id="GO:0016020">
    <property type="term" value="C:membrane"/>
    <property type="evidence" value="ECO:0007669"/>
    <property type="project" value="UniProtKB-SubCell"/>
</dbReference>
<comment type="similarity">
    <text evidence="2 14">Belongs to the cytochrome P450 family.</text>
</comment>
<keyword evidence="5 14" id="KW-0560">Oxidoreductase</keyword>
<dbReference type="Gene3D" id="1.10.630.10">
    <property type="entry name" value="Cytochrome P450"/>
    <property type="match status" value="1"/>
</dbReference>
<evidence type="ECO:0000256" key="2">
    <source>
        <dbReference type="ARBA" id="ARBA00010617"/>
    </source>
</evidence>
<keyword evidence="15" id="KW-0175">Coiled coil</keyword>
<dbReference type="CDD" id="cd20653">
    <property type="entry name" value="CYP81"/>
    <property type="match status" value="1"/>
</dbReference>
<dbReference type="GO" id="GO:0016712">
    <property type="term" value="F:oxidoreductase activity, acting on paired donors, with incorporation or reduction of molecular oxygen, reduced flavin or flavoprotein as one donor, and incorporation of one atom of oxygen"/>
    <property type="evidence" value="ECO:0007669"/>
    <property type="project" value="UniProtKB-ARBA"/>
</dbReference>
<evidence type="ECO:0000256" key="14">
    <source>
        <dbReference type="RuleBase" id="RU000461"/>
    </source>
</evidence>
<dbReference type="PRINTS" id="PR00385">
    <property type="entry name" value="P450"/>
</dbReference>
<dbReference type="SUPFAM" id="SSF48264">
    <property type="entry name" value="Cytochrome P450"/>
    <property type="match status" value="1"/>
</dbReference>
<evidence type="ECO:0000256" key="7">
    <source>
        <dbReference type="ARBA" id="ARBA00023033"/>
    </source>
</evidence>
<dbReference type="SMR" id="A0A0B4VSX4"/>
<dbReference type="GO" id="GO:0102915">
    <property type="term" value="F:piperitol synthase activity"/>
    <property type="evidence" value="ECO:0007669"/>
    <property type="project" value="UniProtKB-EC"/>
</dbReference>
<evidence type="ECO:0000256" key="15">
    <source>
        <dbReference type="SAM" id="Coils"/>
    </source>
</evidence>
<evidence type="ECO:0000256" key="9">
    <source>
        <dbReference type="ARBA" id="ARBA00052022"/>
    </source>
</evidence>
<dbReference type="GO" id="GO:0016114">
    <property type="term" value="P:terpenoid biosynthetic process"/>
    <property type="evidence" value="ECO:0007669"/>
    <property type="project" value="UniProtKB-ARBA"/>
</dbReference>